<feature type="compositionally biased region" description="Polar residues" evidence="2">
    <location>
        <begin position="534"/>
        <end position="548"/>
    </location>
</feature>
<evidence type="ECO:0000256" key="1">
    <source>
        <dbReference type="PROSITE-ProRule" id="PRU00047"/>
    </source>
</evidence>
<evidence type="ECO:0000313" key="4">
    <source>
        <dbReference type="EMBL" id="CAL8068875.1"/>
    </source>
</evidence>
<keyword evidence="1" id="KW-0479">Metal-binding</keyword>
<accession>A0ABP1PKT5</accession>
<evidence type="ECO:0000313" key="5">
    <source>
        <dbReference type="Proteomes" id="UP001642540"/>
    </source>
</evidence>
<dbReference type="Proteomes" id="UP001642540">
    <property type="component" value="Unassembled WGS sequence"/>
</dbReference>
<keyword evidence="5" id="KW-1185">Reference proteome</keyword>
<protein>
    <recommendedName>
        <fullName evidence="3">CCHC-type domain-containing protein</fullName>
    </recommendedName>
</protein>
<dbReference type="SMART" id="SM00343">
    <property type="entry name" value="ZnF_C2HC"/>
    <property type="match status" value="1"/>
</dbReference>
<dbReference type="Pfam" id="PF03732">
    <property type="entry name" value="Retrotrans_gag"/>
    <property type="match status" value="1"/>
</dbReference>
<keyword evidence="1" id="KW-0862">Zinc</keyword>
<dbReference type="EMBL" id="CAXLJM020000002">
    <property type="protein sequence ID" value="CAL8068875.1"/>
    <property type="molecule type" value="Genomic_DNA"/>
</dbReference>
<evidence type="ECO:0000259" key="3">
    <source>
        <dbReference type="PROSITE" id="PS50158"/>
    </source>
</evidence>
<feature type="domain" description="CCHC-type" evidence="3">
    <location>
        <begin position="450"/>
        <end position="465"/>
    </location>
</feature>
<feature type="compositionally biased region" description="Polar residues" evidence="2">
    <location>
        <begin position="389"/>
        <end position="405"/>
    </location>
</feature>
<proteinExistence type="predicted"/>
<dbReference type="InterPro" id="IPR001878">
    <property type="entry name" value="Znf_CCHC"/>
</dbReference>
<sequence>MSQINTEQDSIHIITDDSLSPPVRVRFQENHNFIRSHKKSRDEDRLTYYSKKKLIRKTEKTSTLHPTESNLCRFFRDYPLIPLISQEPEYSFSSDSANTTVETIMNRPGPSRSTFSQEDPELRDFSIDQIAYLNQRANELLDNVAATASTSRVTMVNSRIDPPYYNPDTMSAASFFSKCEKYFRAQSYPESQFHNMIHTILKHNVRLWFDSVVKDINSWEEFKNAFQARFDKPSDQERRKRLLYSRKQKNESCEQFIQEMVTLARQVDDNETENVSVNRAYHGLHPELILNTGCLDNLTINSLMEKLAFTYDAIRARDGRKGGFTWLPPLYGYNVEKGPQYHASGNRGRGRGQVRGYGFRSQPYTIPPQGQQPPNPQQINNIAPQNNPSFSSQHRNQTQQQMPHQFNRQQHNGNYQQQPGNNQTFQRTSLQHQNRGGSSSGHYDKSKMQCHNCNQFGHFARYCPQQKGIANMAFTEQEYPPQYQQQNQDVTYNQNTPQPIYTQYSGNQQFPQNQYNQQQAFDGQQQTEAEYQYNFNQQQSSPHLNSNGGPWKSYAQGSSQQ</sequence>
<dbReference type="SUPFAM" id="SSF57756">
    <property type="entry name" value="Retrovirus zinc finger-like domains"/>
    <property type="match status" value="1"/>
</dbReference>
<gene>
    <name evidence="4" type="ORF">ODALV1_LOCUS506</name>
</gene>
<feature type="region of interest" description="Disordered" evidence="2">
    <location>
        <begin position="338"/>
        <end position="405"/>
    </location>
</feature>
<keyword evidence="1" id="KW-0863">Zinc-finger</keyword>
<dbReference type="InterPro" id="IPR036875">
    <property type="entry name" value="Znf_CCHC_sf"/>
</dbReference>
<dbReference type="PROSITE" id="PS50158">
    <property type="entry name" value="ZF_CCHC"/>
    <property type="match status" value="1"/>
</dbReference>
<reference evidence="4 5" key="1">
    <citation type="submission" date="2024-08" db="EMBL/GenBank/DDBJ databases">
        <authorList>
            <person name="Cucini C."/>
            <person name="Frati F."/>
        </authorList>
    </citation>
    <scope>NUCLEOTIDE SEQUENCE [LARGE SCALE GENOMIC DNA]</scope>
</reference>
<name>A0ABP1PKT5_9HEXA</name>
<feature type="compositionally biased region" description="Low complexity" evidence="2">
    <location>
        <begin position="377"/>
        <end position="388"/>
    </location>
</feature>
<feature type="region of interest" description="Disordered" evidence="2">
    <location>
        <begin position="534"/>
        <end position="561"/>
    </location>
</feature>
<comment type="caution">
    <text evidence="4">The sequence shown here is derived from an EMBL/GenBank/DDBJ whole genome shotgun (WGS) entry which is preliminary data.</text>
</comment>
<evidence type="ECO:0000256" key="2">
    <source>
        <dbReference type="SAM" id="MobiDB-lite"/>
    </source>
</evidence>
<dbReference type="Gene3D" id="4.10.60.10">
    <property type="entry name" value="Zinc finger, CCHC-type"/>
    <property type="match status" value="1"/>
</dbReference>
<organism evidence="4 5">
    <name type="scientific">Orchesella dallaii</name>
    <dbReference type="NCBI Taxonomy" id="48710"/>
    <lineage>
        <taxon>Eukaryota</taxon>
        <taxon>Metazoa</taxon>
        <taxon>Ecdysozoa</taxon>
        <taxon>Arthropoda</taxon>
        <taxon>Hexapoda</taxon>
        <taxon>Collembola</taxon>
        <taxon>Entomobryomorpha</taxon>
        <taxon>Entomobryoidea</taxon>
        <taxon>Orchesellidae</taxon>
        <taxon>Orchesellinae</taxon>
        <taxon>Orchesella</taxon>
    </lineage>
</organism>
<dbReference type="InterPro" id="IPR005162">
    <property type="entry name" value="Retrotrans_gag_dom"/>
</dbReference>